<gene>
    <name evidence="12" type="ORF">B5G41_08605</name>
</gene>
<feature type="transmembrane region" description="Helical" evidence="11">
    <location>
        <begin position="492"/>
        <end position="515"/>
    </location>
</feature>
<feature type="transmembrane region" description="Helical" evidence="11">
    <location>
        <begin position="806"/>
        <end position="824"/>
    </location>
</feature>
<dbReference type="Pfam" id="PF24996">
    <property type="entry name" value="NANM"/>
    <property type="match status" value="1"/>
</dbReference>
<protein>
    <recommendedName>
        <fullName evidence="14">Sodium:solute symporter</fullName>
    </recommendedName>
</protein>
<keyword evidence="9 11" id="KW-0472">Membrane</keyword>
<dbReference type="InterPro" id="IPR001734">
    <property type="entry name" value="Na/solute_symporter"/>
</dbReference>
<accession>A0A1Y3R0C7</accession>
<dbReference type="Pfam" id="PF00474">
    <property type="entry name" value="SSF"/>
    <property type="match status" value="1"/>
</dbReference>
<dbReference type="Gene3D" id="1.20.1730.10">
    <property type="entry name" value="Sodium/glucose cotransporter"/>
    <property type="match status" value="1"/>
</dbReference>
<dbReference type="GO" id="GO:0005886">
    <property type="term" value="C:plasma membrane"/>
    <property type="evidence" value="ECO:0007669"/>
    <property type="project" value="UniProtKB-SubCell"/>
</dbReference>
<evidence type="ECO:0000256" key="1">
    <source>
        <dbReference type="ARBA" id="ARBA00004651"/>
    </source>
</evidence>
<evidence type="ECO:0000256" key="2">
    <source>
        <dbReference type="ARBA" id="ARBA00006434"/>
    </source>
</evidence>
<dbReference type="GO" id="GO:0015293">
    <property type="term" value="F:symporter activity"/>
    <property type="evidence" value="ECO:0007669"/>
    <property type="project" value="TreeGrafter"/>
</dbReference>
<comment type="caution">
    <text evidence="12">The sequence shown here is derived from an EMBL/GenBank/DDBJ whole genome shotgun (WGS) entry which is preliminary data.</text>
</comment>
<feature type="transmembrane region" description="Helical" evidence="11">
    <location>
        <begin position="451"/>
        <end position="471"/>
    </location>
</feature>
<evidence type="ECO:0000256" key="10">
    <source>
        <dbReference type="ARBA" id="ARBA00023201"/>
    </source>
</evidence>
<keyword evidence="6 11" id="KW-1133">Transmembrane helix</keyword>
<dbReference type="AlphaFoldDB" id="A0A1Y3R0C7"/>
<evidence type="ECO:0000313" key="13">
    <source>
        <dbReference type="Proteomes" id="UP000195772"/>
    </source>
</evidence>
<evidence type="ECO:0000256" key="11">
    <source>
        <dbReference type="SAM" id="Phobius"/>
    </source>
</evidence>
<keyword evidence="10" id="KW-0739">Sodium transport</keyword>
<feature type="transmembrane region" description="Helical" evidence="11">
    <location>
        <begin position="645"/>
        <end position="670"/>
    </location>
</feature>
<feature type="transmembrane region" description="Helical" evidence="11">
    <location>
        <begin position="417"/>
        <end position="439"/>
    </location>
</feature>
<evidence type="ECO:0008006" key="14">
    <source>
        <dbReference type="Google" id="ProtNLM"/>
    </source>
</evidence>
<feature type="transmembrane region" description="Helical" evidence="11">
    <location>
        <begin position="830"/>
        <end position="851"/>
    </location>
</feature>
<feature type="transmembrane region" description="Helical" evidence="11">
    <location>
        <begin position="746"/>
        <end position="768"/>
    </location>
</feature>
<keyword evidence="7" id="KW-0915">Sodium</keyword>
<dbReference type="InterPro" id="IPR015915">
    <property type="entry name" value="Kelch-typ_b-propeller"/>
</dbReference>
<dbReference type="Proteomes" id="UP000195772">
    <property type="component" value="Unassembled WGS sequence"/>
</dbReference>
<evidence type="ECO:0000256" key="3">
    <source>
        <dbReference type="ARBA" id="ARBA00022448"/>
    </source>
</evidence>
<organism evidence="12 13">
    <name type="scientific">Alistipes onderdonkii</name>
    <dbReference type="NCBI Taxonomy" id="328813"/>
    <lineage>
        <taxon>Bacteria</taxon>
        <taxon>Pseudomonadati</taxon>
        <taxon>Bacteroidota</taxon>
        <taxon>Bacteroidia</taxon>
        <taxon>Bacteroidales</taxon>
        <taxon>Rikenellaceae</taxon>
        <taxon>Alistipes</taxon>
    </lineage>
</organism>
<keyword evidence="4" id="KW-1003">Cell membrane</keyword>
<feature type="transmembrane region" description="Helical" evidence="11">
    <location>
        <begin position="380"/>
        <end position="401"/>
    </location>
</feature>
<comment type="subcellular location">
    <subcellularLocation>
        <location evidence="1">Cell membrane</location>
        <topology evidence="1">Multi-pass membrane protein</topology>
    </subcellularLocation>
</comment>
<feature type="transmembrane region" description="Helical" evidence="11">
    <location>
        <begin position="780"/>
        <end position="799"/>
    </location>
</feature>
<keyword evidence="3" id="KW-0813">Transport</keyword>
<dbReference type="PANTHER" id="PTHR42985:SF40">
    <property type="entry name" value="LD47995P-RELATED"/>
    <property type="match status" value="1"/>
</dbReference>
<evidence type="ECO:0000256" key="7">
    <source>
        <dbReference type="ARBA" id="ARBA00023053"/>
    </source>
</evidence>
<keyword evidence="8" id="KW-0406">Ion transport</keyword>
<dbReference type="EMBL" id="NFHB01000005">
    <property type="protein sequence ID" value="OUN03099.1"/>
    <property type="molecule type" value="Genomic_DNA"/>
</dbReference>
<feature type="transmembrane region" description="Helical" evidence="11">
    <location>
        <begin position="521"/>
        <end position="542"/>
    </location>
</feature>
<dbReference type="PANTHER" id="PTHR42985">
    <property type="entry name" value="SODIUM-COUPLED MONOCARBOXYLATE TRANSPORTER"/>
    <property type="match status" value="1"/>
</dbReference>
<evidence type="ECO:0000256" key="6">
    <source>
        <dbReference type="ARBA" id="ARBA00022989"/>
    </source>
</evidence>
<evidence type="ECO:0000313" key="12">
    <source>
        <dbReference type="EMBL" id="OUN03099.1"/>
    </source>
</evidence>
<sequence>MALLIGGLCFPAAASDFTVRTVGALPPPASGGVKNPGVAGAFIGGIGDQIVVAGGSNFAQGAPWDGGAKQFEDAIYLLTPSGGAYKCELAADAKLPAGIAHGCAAAAGRSLYCFGGLTAEGESRAVYVLTPTGNSVRVDTAGELPAGFRPAAALAYKDEIYIHGVKDGANAFWRFSPVSGKWIELAACPGAVRSAGSAFAAQHNGRENAMYLIGGRHEKDGELQLCSDVWEYLPVHDKWQAKGDVTVGGKPTVVMHAAAVPYGSGHVLVFGGDDGRELLHRAALERVIGEAATPQEAESLRGQLREAFTGHEGFSKELLAYHAITNTWVSLGEARTGFPAVSTAVVAGGGIVIPSGEIRPGVRTPDVQIVTIHETAEFGWGNYSVIIAYLLVMMGIGVYFVRKNNTTDQFFKGGAKIPWWAAGISIFATALSAITFISIPAKAYGADWGMFMFNMTILMIVPIVIHYYLPFFRKLNVASAYQYLEQRFSSPVRYLASVFFCFFMFARIAIVLFLPSLALNAVTGIDVYTCILLMGLVTIAYCTMGGIEAVVWADVVQGVILVGGALVSLVFLIDGIEGGFSGMIDVAVTDDKFNILNFAFDLTQPVFWVTLVGGLANQLLAYTSDQSVIQRYITVKDTAGTKKGLWLNGFLSIPIAVIFFMIGTALYVFFKQQPELLSVGMSNTDSIFPHFIMCRLPVGIAGLLIAAIFSAAMSTLSANINSTATVLTEDFYRRFRKGATDKQAMGFARLSGIVVGGLGLLMAILLATFDIASLWDQFNFFLGLLTSGLGGLFMMGIFTERIGTRSAFAGFIGSIVILLIVNSYSNVSFLLYGFIGLASCFLIGYLSSFVFGRGK</sequence>
<reference evidence="13" key="1">
    <citation type="submission" date="2017-04" db="EMBL/GenBank/DDBJ databases">
        <title>Function of individual gut microbiota members based on whole genome sequencing of pure cultures obtained from chicken caecum.</title>
        <authorList>
            <person name="Medvecky M."/>
            <person name="Cejkova D."/>
            <person name="Polansky O."/>
            <person name="Karasova D."/>
            <person name="Kubasova T."/>
            <person name="Cizek A."/>
            <person name="Rychlik I."/>
        </authorList>
    </citation>
    <scope>NUCLEOTIDE SEQUENCE [LARGE SCALE GENOMIC DNA]</scope>
    <source>
        <strain evidence="13">An90</strain>
    </source>
</reference>
<dbReference type="InterPro" id="IPR051163">
    <property type="entry name" value="Sodium:Solute_Symporter_SSF"/>
</dbReference>
<comment type="similarity">
    <text evidence="2">Belongs to the sodium:solute symporter (SSF) (TC 2.A.21) family.</text>
</comment>
<dbReference type="InterPro" id="IPR038377">
    <property type="entry name" value="Na/Glc_symporter_sf"/>
</dbReference>
<feature type="transmembrane region" description="Helical" evidence="11">
    <location>
        <begin position="549"/>
        <end position="573"/>
    </location>
</feature>
<keyword evidence="5 11" id="KW-0812">Transmembrane</keyword>
<evidence type="ECO:0000256" key="8">
    <source>
        <dbReference type="ARBA" id="ARBA00023065"/>
    </source>
</evidence>
<evidence type="ECO:0000256" key="4">
    <source>
        <dbReference type="ARBA" id="ARBA00022475"/>
    </source>
</evidence>
<dbReference type="NCBIfam" id="TIGR00813">
    <property type="entry name" value="sss"/>
    <property type="match status" value="1"/>
</dbReference>
<dbReference type="PROSITE" id="PS50283">
    <property type="entry name" value="NA_SOLUT_SYMP_3"/>
    <property type="match status" value="1"/>
</dbReference>
<dbReference type="GO" id="GO:0006814">
    <property type="term" value="P:sodium ion transport"/>
    <property type="evidence" value="ECO:0007669"/>
    <property type="project" value="UniProtKB-KW"/>
</dbReference>
<feature type="transmembrane region" description="Helical" evidence="11">
    <location>
        <begin position="606"/>
        <end position="624"/>
    </location>
</feature>
<dbReference type="SUPFAM" id="SSF117281">
    <property type="entry name" value="Kelch motif"/>
    <property type="match status" value="1"/>
</dbReference>
<name>A0A1Y3R0C7_9BACT</name>
<dbReference type="Gene3D" id="2.120.10.80">
    <property type="entry name" value="Kelch-type beta propeller"/>
    <property type="match status" value="1"/>
</dbReference>
<dbReference type="InterPro" id="IPR056734">
    <property type="entry name" value="NANM"/>
</dbReference>
<evidence type="ECO:0000256" key="9">
    <source>
        <dbReference type="ARBA" id="ARBA00023136"/>
    </source>
</evidence>
<feature type="transmembrane region" description="Helical" evidence="11">
    <location>
        <begin position="690"/>
        <end position="712"/>
    </location>
</feature>
<proteinExistence type="inferred from homology"/>
<evidence type="ECO:0000256" key="5">
    <source>
        <dbReference type="ARBA" id="ARBA00022692"/>
    </source>
</evidence>
<dbReference type="CDD" id="cd11495">
    <property type="entry name" value="SLC5sbd_NIS-like_u3"/>
    <property type="match status" value="1"/>
</dbReference>